<evidence type="ECO:0000313" key="3">
    <source>
        <dbReference type="Proteomes" id="UP001230504"/>
    </source>
</evidence>
<name>A0AAD8V474_9PEZI</name>
<evidence type="ECO:0000313" key="2">
    <source>
        <dbReference type="EMBL" id="KAK1590102.1"/>
    </source>
</evidence>
<accession>A0AAD8V474</accession>
<dbReference type="EMBL" id="JAHLJV010000034">
    <property type="protein sequence ID" value="KAK1590102.1"/>
    <property type="molecule type" value="Genomic_DNA"/>
</dbReference>
<comment type="caution">
    <text evidence="2">The sequence shown here is derived from an EMBL/GenBank/DDBJ whole genome shotgun (WGS) entry which is preliminary data.</text>
</comment>
<dbReference type="GeneID" id="85442203"/>
<proteinExistence type="predicted"/>
<protein>
    <submittedName>
        <fullName evidence="2">Uncharacterized protein</fullName>
    </submittedName>
</protein>
<reference evidence="2" key="1">
    <citation type="submission" date="2021-06" db="EMBL/GenBank/DDBJ databases">
        <title>Comparative genomics, transcriptomics and evolutionary studies reveal genomic signatures of adaptation to plant cell wall in hemibiotrophic fungi.</title>
        <authorList>
            <consortium name="DOE Joint Genome Institute"/>
            <person name="Baroncelli R."/>
            <person name="Diaz J.F."/>
            <person name="Benocci T."/>
            <person name="Peng M."/>
            <person name="Battaglia E."/>
            <person name="Haridas S."/>
            <person name="Andreopoulos W."/>
            <person name="Labutti K."/>
            <person name="Pangilinan J."/>
            <person name="Floch G.L."/>
            <person name="Makela M.R."/>
            <person name="Henrissat B."/>
            <person name="Grigoriev I.V."/>
            <person name="Crouch J.A."/>
            <person name="De Vries R.P."/>
            <person name="Sukno S.A."/>
            <person name="Thon M.R."/>
        </authorList>
    </citation>
    <scope>NUCLEOTIDE SEQUENCE</scope>
    <source>
        <strain evidence="2">CBS 125086</strain>
    </source>
</reference>
<dbReference type="RefSeq" id="XP_060413614.1">
    <property type="nucleotide sequence ID" value="XM_060557963.1"/>
</dbReference>
<evidence type="ECO:0000256" key="1">
    <source>
        <dbReference type="SAM" id="MobiDB-lite"/>
    </source>
</evidence>
<keyword evidence="3" id="KW-1185">Reference proteome</keyword>
<feature type="region of interest" description="Disordered" evidence="1">
    <location>
        <begin position="53"/>
        <end position="84"/>
    </location>
</feature>
<gene>
    <name evidence="2" type="ORF">LY79DRAFT_555889</name>
</gene>
<dbReference type="Proteomes" id="UP001230504">
    <property type="component" value="Unassembled WGS sequence"/>
</dbReference>
<dbReference type="AlphaFoldDB" id="A0AAD8V474"/>
<organism evidence="2 3">
    <name type="scientific">Colletotrichum navitas</name>
    <dbReference type="NCBI Taxonomy" id="681940"/>
    <lineage>
        <taxon>Eukaryota</taxon>
        <taxon>Fungi</taxon>
        <taxon>Dikarya</taxon>
        <taxon>Ascomycota</taxon>
        <taxon>Pezizomycotina</taxon>
        <taxon>Sordariomycetes</taxon>
        <taxon>Hypocreomycetidae</taxon>
        <taxon>Glomerellales</taxon>
        <taxon>Glomerellaceae</taxon>
        <taxon>Colletotrichum</taxon>
        <taxon>Colletotrichum graminicola species complex</taxon>
    </lineage>
</organism>
<sequence length="336" mass="36607">MTPLTRPVPLRTPSFFLTTAPLPSRNAQYVGHISWIHCQCNTGLKFQPFHRTPLSLGGQSPRHQRYRVGDDSNDMTQGTSHWPPTADRVRVCPAVQSLAPFSFSLANNEYCYSKGPSSPDSAPLLSPASDLRLLPGPKRDGRWPESLSLAVLPNLILGLRNGWDTESVYKPPATGRSDVVASPGPLKIMPPLAGNGEIALDHDSFEWRHKLNDNDPESFLLTDPGESSLLFRLLLPLFLHRGTVTKQLSLCLSNCPGETYATPWLGASIVEASRVDGGGPAAAAVLDFGSSGTNDIVVGLVGQGQFFRHQDTAWYTSRFGFMTMIHCLTGKPDETC</sequence>